<evidence type="ECO:0008006" key="4">
    <source>
        <dbReference type="Google" id="ProtNLM"/>
    </source>
</evidence>
<reference evidence="3" key="1">
    <citation type="journal article" date="2019" name="Int. J. Syst. Evol. Microbiol.">
        <title>The Global Catalogue of Microorganisms (GCM) 10K type strain sequencing project: providing services to taxonomists for standard genome sequencing and annotation.</title>
        <authorList>
            <consortium name="The Broad Institute Genomics Platform"/>
            <consortium name="The Broad Institute Genome Sequencing Center for Infectious Disease"/>
            <person name="Wu L."/>
            <person name="Ma J."/>
        </authorList>
    </citation>
    <scope>NUCLEOTIDE SEQUENCE [LARGE SCALE GENOMIC DNA]</scope>
    <source>
        <strain evidence="3">CGMCC 1.16225</strain>
    </source>
</reference>
<evidence type="ECO:0000313" key="3">
    <source>
        <dbReference type="Proteomes" id="UP001597405"/>
    </source>
</evidence>
<evidence type="ECO:0000313" key="2">
    <source>
        <dbReference type="EMBL" id="MFD1985441.1"/>
    </source>
</evidence>
<keyword evidence="3" id="KW-1185">Reference proteome</keyword>
<dbReference type="EMBL" id="JBHUGZ010000016">
    <property type="protein sequence ID" value="MFD1985441.1"/>
    <property type="molecule type" value="Genomic_DNA"/>
</dbReference>
<feature type="signal peptide" evidence="1">
    <location>
        <begin position="1"/>
        <end position="22"/>
    </location>
</feature>
<dbReference type="RefSeq" id="WP_379101790.1">
    <property type="nucleotide sequence ID" value="NZ_JBHUGZ010000016.1"/>
</dbReference>
<organism evidence="2 3">
    <name type="scientific">Mesorhizobium newzealandense</name>
    <dbReference type="NCBI Taxonomy" id="1300302"/>
    <lineage>
        <taxon>Bacteria</taxon>
        <taxon>Pseudomonadati</taxon>
        <taxon>Pseudomonadota</taxon>
        <taxon>Alphaproteobacteria</taxon>
        <taxon>Hyphomicrobiales</taxon>
        <taxon>Phyllobacteriaceae</taxon>
        <taxon>Mesorhizobium</taxon>
    </lineage>
</organism>
<accession>A0ABW4UE94</accession>
<name>A0ABW4UE94_9HYPH</name>
<proteinExistence type="predicted"/>
<gene>
    <name evidence="2" type="ORF">ACFSOZ_23295</name>
</gene>
<dbReference type="Proteomes" id="UP001597405">
    <property type="component" value="Unassembled WGS sequence"/>
</dbReference>
<sequence length="103" mass="10297">MRGFAIIVGSALLCATTTAAFAGSDFESSKLSPAVVMEGEGLQSSKVLPGIVTEGSGLQSSKLSPGVVLENSGLQSPKLSIGVVVEALQGGGGIVSRAPLTHW</sequence>
<evidence type="ECO:0000256" key="1">
    <source>
        <dbReference type="SAM" id="SignalP"/>
    </source>
</evidence>
<protein>
    <recommendedName>
        <fullName evidence="4">Secreted protein</fullName>
    </recommendedName>
</protein>
<feature type="chain" id="PRO_5046204629" description="Secreted protein" evidence="1">
    <location>
        <begin position="23"/>
        <end position="103"/>
    </location>
</feature>
<keyword evidence="1" id="KW-0732">Signal</keyword>
<comment type="caution">
    <text evidence="2">The sequence shown here is derived from an EMBL/GenBank/DDBJ whole genome shotgun (WGS) entry which is preliminary data.</text>
</comment>